<gene>
    <name evidence="2" type="ORF">AGERDE_LOCUS1199</name>
</gene>
<organism evidence="2 3">
    <name type="scientific">Ambispora gerdemannii</name>
    <dbReference type="NCBI Taxonomy" id="144530"/>
    <lineage>
        <taxon>Eukaryota</taxon>
        <taxon>Fungi</taxon>
        <taxon>Fungi incertae sedis</taxon>
        <taxon>Mucoromycota</taxon>
        <taxon>Glomeromycotina</taxon>
        <taxon>Glomeromycetes</taxon>
        <taxon>Archaeosporales</taxon>
        <taxon>Ambisporaceae</taxon>
        <taxon>Ambispora</taxon>
    </lineage>
</organism>
<reference evidence="2" key="1">
    <citation type="submission" date="2021-06" db="EMBL/GenBank/DDBJ databases">
        <authorList>
            <person name="Kallberg Y."/>
            <person name="Tangrot J."/>
            <person name="Rosling A."/>
        </authorList>
    </citation>
    <scope>NUCLEOTIDE SEQUENCE</scope>
    <source>
        <strain evidence="2">MT106</strain>
    </source>
</reference>
<accession>A0A9N8V4S2</accession>
<name>A0A9N8V4S2_9GLOM</name>
<dbReference type="AlphaFoldDB" id="A0A9N8V4S2"/>
<evidence type="ECO:0000256" key="1">
    <source>
        <dbReference type="SAM" id="Phobius"/>
    </source>
</evidence>
<keyword evidence="3" id="KW-1185">Reference proteome</keyword>
<feature type="transmembrane region" description="Helical" evidence="1">
    <location>
        <begin position="66"/>
        <end position="93"/>
    </location>
</feature>
<proteinExistence type="predicted"/>
<evidence type="ECO:0000313" key="2">
    <source>
        <dbReference type="EMBL" id="CAG8442850.1"/>
    </source>
</evidence>
<dbReference type="EMBL" id="CAJVPL010000078">
    <property type="protein sequence ID" value="CAG8442850.1"/>
    <property type="molecule type" value="Genomic_DNA"/>
</dbReference>
<keyword evidence="1" id="KW-0812">Transmembrane</keyword>
<dbReference type="Proteomes" id="UP000789831">
    <property type="component" value="Unassembled WGS sequence"/>
</dbReference>
<dbReference type="OrthoDB" id="2318109at2759"/>
<sequence length="213" mass="24026">MTPRTTSPSPTSYGPYDDFNDLDPNPSINPTSTTNNHHYSTALLTALLLQPLNLPRRVITSSTVQVISLVILYSFCITTLCFIFCASYVLTFYDDAKRIVRASRVWSQVKNGVREKLSMMGGDWEEFAKKYFEQTNLDGNATTNNNNSGNAKNGAEWEDWMKGMMFRFVAVIAGQENTNWFRQSAESFRFRHFSASNVNVNNNNSTNVNSPTA</sequence>
<comment type="caution">
    <text evidence="2">The sequence shown here is derived from an EMBL/GenBank/DDBJ whole genome shotgun (WGS) entry which is preliminary data.</text>
</comment>
<protein>
    <submittedName>
        <fullName evidence="2">7972_t:CDS:1</fullName>
    </submittedName>
</protein>
<keyword evidence="1" id="KW-0472">Membrane</keyword>
<evidence type="ECO:0000313" key="3">
    <source>
        <dbReference type="Proteomes" id="UP000789831"/>
    </source>
</evidence>
<keyword evidence="1" id="KW-1133">Transmembrane helix</keyword>